<evidence type="ECO:0000256" key="5">
    <source>
        <dbReference type="ARBA" id="ARBA00038359"/>
    </source>
</evidence>
<gene>
    <name evidence="9" type="ORF">IFR04_015293</name>
</gene>
<evidence type="ECO:0000256" key="4">
    <source>
        <dbReference type="ARBA" id="ARBA00023136"/>
    </source>
</evidence>
<evidence type="ECO:0000259" key="8">
    <source>
        <dbReference type="Pfam" id="PF20684"/>
    </source>
</evidence>
<evidence type="ECO:0000256" key="7">
    <source>
        <dbReference type="SAM" id="Phobius"/>
    </source>
</evidence>
<dbReference type="OrthoDB" id="5398233at2759"/>
<comment type="subcellular location">
    <subcellularLocation>
        <location evidence="1">Membrane</location>
        <topology evidence="1">Multi-pass membrane protein</topology>
    </subcellularLocation>
</comment>
<accession>A0A8H7T346</accession>
<name>A0A8H7T346_9HELO</name>
<dbReference type="InterPro" id="IPR052337">
    <property type="entry name" value="SAT4-like"/>
</dbReference>
<protein>
    <recommendedName>
        <fullName evidence="8">Rhodopsin domain-containing protein</fullName>
    </recommendedName>
</protein>
<dbReference type="PANTHER" id="PTHR33048">
    <property type="entry name" value="PTH11-LIKE INTEGRAL MEMBRANE PROTEIN (AFU_ORTHOLOGUE AFUA_5G11245)"/>
    <property type="match status" value="1"/>
</dbReference>
<keyword evidence="4 7" id="KW-0472">Membrane</keyword>
<sequence>MSIYSSPPPARAFRDDKATLLVCWWCTIFAAVIILFRVCGRYIRTEKLFKEDWLAFACMIPLFGRMALVHVILLYGTNNAITTGLSDEQLYHRSIGSRLVLVSRILYAATLWMLKLTITEFFKRLTINIWTRSHERMLQIIRWFLLLTFLATVIADLAECQPFTHYWQVVPDPGGRCRQGYAQLLTMGTCDIVTDILLVVFPIPIIIRSKMGVKRKIQLVLLFSASLLPAGTTMYRLPNILDRHGSQQYRSLLASVEILFATAVANALILGSFVRDRGVKKQRWKFGSMSDSIERTTSRRGTVIRHWGSDEDLVRDLGLGVDPELRGATPTPRPAPMAIAGNVPVKAHKLVGRDWQFPGERSDTSDEIDLMKAGESHSPGDVSSIITPRKVSFFDVGGLLEDDLPRRGSSTRTTDTDGESSMFGPLSTTWSHEQGLSPAPQRRGSSALLQDIGGLLGPRRERDRNPSRGYELQTILQEQSPHLQPVNLTRQQTTHSLQDVGGLLK</sequence>
<comment type="caution">
    <text evidence="9">The sequence shown here is derived from an EMBL/GenBank/DDBJ whole genome shotgun (WGS) entry which is preliminary data.</text>
</comment>
<evidence type="ECO:0000256" key="1">
    <source>
        <dbReference type="ARBA" id="ARBA00004141"/>
    </source>
</evidence>
<evidence type="ECO:0000256" key="2">
    <source>
        <dbReference type="ARBA" id="ARBA00022692"/>
    </source>
</evidence>
<feature type="transmembrane region" description="Helical" evidence="7">
    <location>
        <begin position="140"/>
        <end position="158"/>
    </location>
</feature>
<proteinExistence type="inferred from homology"/>
<feature type="transmembrane region" description="Helical" evidence="7">
    <location>
        <begin position="219"/>
        <end position="237"/>
    </location>
</feature>
<keyword evidence="3 7" id="KW-1133">Transmembrane helix</keyword>
<comment type="similarity">
    <text evidence="5">Belongs to the SAT4 family.</text>
</comment>
<feature type="transmembrane region" description="Helical" evidence="7">
    <location>
        <begin position="18"/>
        <end position="40"/>
    </location>
</feature>
<evidence type="ECO:0000313" key="9">
    <source>
        <dbReference type="EMBL" id="KAG4411575.1"/>
    </source>
</evidence>
<feature type="transmembrane region" description="Helical" evidence="7">
    <location>
        <begin position="181"/>
        <end position="207"/>
    </location>
</feature>
<dbReference type="AlphaFoldDB" id="A0A8H7T346"/>
<keyword evidence="2 7" id="KW-0812">Transmembrane</keyword>
<dbReference type="Proteomes" id="UP000664132">
    <property type="component" value="Unassembled WGS sequence"/>
</dbReference>
<feature type="transmembrane region" description="Helical" evidence="7">
    <location>
        <begin position="95"/>
        <end position="114"/>
    </location>
</feature>
<reference evidence="9" key="1">
    <citation type="submission" date="2021-02" db="EMBL/GenBank/DDBJ databases">
        <title>Genome sequence Cadophora malorum strain M34.</title>
        <authorList>
            <person name="Stefanovic E."/>
            <person name="Vu D."/>
            <person name="Scully C."/>
            <person name="Dijksterhuis J."/>
            <person name="Roader J."/>
            <person name="Houbraken J."/>
        </authorList>
    </citation>
    <scope>NUCLEOTIDE SEQUENCE</scope>
    <source>
        <strain evidence="9">M34</strain>
    </source>
</reference>
<evidence type="ECO:0000256" key="6">
    <source>
        <dbReference type="SAM" id="MobiDB-lite"/>
    </source>
</evidence>
<feature type="domain" description="Rhodopsin" evidence="8">
    <location>
        <begin position="37"/>
        <end position="242"/>
    </location>
</feature>
<keyword evidence="10" id="KW-1185">Reference proteome</keyword>
<dbReference type="Pfam" id="PF20684">
    <property type="entry name" value="Fung_rhodopsin"/>
    <property type="match status" value="1"/>
</dbReference>
<feature type="region of interest" description="Disordered" evidence="6">
    <location>
        <begin position="401"/>
        <end position="445"/>
    </location>
</feature>
<dbReference type="PANTHER" id="PTHR33048:SF19">
    <property type="entry name" value="MEMBRANE PROTEIN PTH11-LIKE, PUTATIVE (AFU_ORTHOLOGUE AFUA_1G14080)-RELATED"/>
    <property type="match status" value="1"/>
</dbReference>
<dbReference type="InterPro" id="IPR049326">
    <property type="entry name" value="Rhodopsin_dom_fungi"/>
</dbReference>
<dbReference type="GO" id="GO:0016020">
    <property type="term" value="C:membrane"/>
    <property type="evidence" value="ECO:0007669"/>
    <property type="project" value="UniProtKB-SubCell"/>
</dbReference>
<organism evidence="9 10">
    <name type="scientific">Cadophora malorum</name>
    <dbReference type="NCBI Taxonomy" id="108018"/>
    <lineage>
        <taxon>Eukaryota</taxon>
        <taxon>Fungi</taxon>
        <taxon>Dikarya</taxon>
        <taxon>Ascomycota</taxon>
        <taxon>Pezizomycotina</taxon>
        <taxon>Leotiomycetes</taxon>
        <taxon>Helotiales</taxon>
        <taxon>Ploettnerulaceae</taxon>
        <taxon>Cadophora</taxon>
    </lineage>
</organism>
<feature type="transmembrane region" description="Helical" evidence="7">
    <location>
        <begin position="249"/>
        <end position="274"/>
    </location>
</feature>
<feature type="transmembrane region" description="Helical" evidence="7">
    <location>
        <begin position="52"/>
        <end position="75"/>
    </location>
</feature>
<dbReference type="EMBL" id="JAFJYH010000460">
    <property type="protein sequence ID" value="KAG4411575.1"/>
    <property type="molecule type" value="Genomic_DNA"/>
</dbReference>
<evidence type="ECO:0000313" key="10">
    <source>
        <dbReference type="Proteomes" id="UP000664132"/>
    </source>
</evidence>
<evidence type="ECO:0000256" key="3">
    <source>
        <dbReference type="ARBA" id="ARBA00022989"/>
    </source>
</evidence>